<feature type="non-terminal residue" evidence="3">
    <location>
        <position position="1"/>
    </location>
</feature>
<feature type="region of interest" description="Disordered" evidence="1">
    <location>
        <begin position="567"/>
        <end position="633"/>
    </location>
</feature>
<dbReference type="AlphaFoldDB" id="A0AAD9AEM8"/>
<dbReference type="PANTHER" id="PTHR33840:SF1">
    <property type="entry name" value="TLE1 PHOSPHOLIPASE DOMAIN-CONTAINING PROTEIN"/>
    <property type="match status" value="1"/>
</dbReference>
<dbReference type="PANTHER" id="PTHR33840">
    <property type="match status" value="1"/>
</dbReference>
<proteinExistence type="predicted"/>
<organism evidence="3 4">
    <name type="scientific">Colletotrichum chrysophilum</name>
    <dbReference type="NCBI Taxonomy" id="1836956"/>
    <lineage>
        <taxon>Eukaryota</taxon>
        <taxon>Fungi</taxon>
        <taxon>Dikarya</taxon>
        <taxon>Ascomycota</taxon>
        <taxon>Pezizomycotina</taxon>
        <taxon>Sordariomycetes</taxon>
        <taxon>Hypocreomycetidae</taxon>
        <taxon>Glomerellales</taxon>
        <taxon>Glomerellaceae</taxon>
        <taxon>Colletotrichum</taxon>
        <taxon>Colletotrichum gloeosporioides species complex</taxon>
    </lineage>
</organism>
<evidence type="ECO:0000259" key="2">
    <source>
        <dbReference type="Pfam" id="PF09994"/>
    </source>
</evidence>
<accession>A0AAD9AEM8</accession>
<comment type="caution">
    <text evidence="3">The sequence shown here is derived from an EMBL/GenBank/DDBJ whole genome shotgun (WGS) entry which is preliminary data.</text>
</comment>
<dbReference type="Proteomes" id="UP001243330">
    <property type="component" value="Unassembled WGS sequence"/>
</dbReference>
<dbReference type="Pfam" id="PF09994">
    <property type="entry name" value="T6SS_Tle1-like_cat"/>
    <property type="match status" value="1"/>
</dbReference>
<gene>
    <name evidence="3" type="ORF">CCHR01_10674</name>
</gene>
<evidence type="ECO:0000256" key="1">
    <source>
        <dbReference type="SAM" id="MobiDB-lite"/>
    </source>
</evidence>
<evidence type="ECO:0000313" key="3">
    <source>
        <dbReference type="EMBL" id="KAK1846701.1"/>
    </source>
</evidence>
<sequence>SIIKPSCKPPDAFADGGTAVTACAHSSDAREFHRKRIVICCDGTWNDSYDCFHLAGAGTEQSLTARALGGLFGQGVVADIADVYRFVCENYNYGDELIFTGFSRGAFTARSVANMVCTLGLLNSFGLDNFAAIFKDYQNFSNWLSSGKKNDRTGEWKFTTTFDRSQHLLCFNLENSHRLYRMDEYSSANPDWIEDRKTSEQDIDLLRQRWFKELLLAGARHMLTCFFPQYKMIVCEEKDYRNGSILGEILKSINDPWVPGEIEVKAVGVWDTVGSLGMPYSLSKMGRSEDEIRFGSQDVHERIQHAFHALALDEYRKPFKPTLWSRDISNKNTHLRQVWFRGSHSDVGGGLANQQMATIAFAWMADQLSSVGVEFNPEEMTRIFRTVDLEVEPRSWALGHISSAEFWTKLADKTVGKLVHFGEAAHREPGLCTEDNNPLKSWLKNTNELVHPSVRVRYLYKGLGLDDKGEWKCDALSSSHYILEKSEASRDDWVRRPDQSYLSTHRTLSGNVSSIHSGTNINFVNNVDNARPHSVVAKQLPFESDLHMSDMNIGTWRSDMPYCGLPNDEGWQSRQVGEDQVTRDGELMNDGNVRSRKKGDNIPQNDQQRPVENPADRWAWVRSPPKSKGAPSDVRIVLHEERIGLWERQYMRVNQENMLREDQWKRKRNPGSGPLDSLAATASGLISCAVQAGKKTFEAGFKAAETVVTLPPKLYTTSVGRLSLAVSSTTSMIMWGAVKPKEDVMRTLKGPPANVDPGKYVWEDIVAWQHGDLRVRR</sequence>
<evidence type="ECO:0000313" key="4">
    <source>
        <dbReference type="Proteomes" id="UP001243330"/>
    </source>
</evidence>
<reference evidence="3" key="1">
    <citation type="submission" date="2023-01" db="EMBL/GenBank/DDBJ databases">
        <title>Colletotrichum chrysophilum M932 genome sequence.</title>
        <authorList>
            <person name="Baroncelli R."/>
        </authorList>
    </citation>
    <scope>NUCLEOTIDE SEQUENCE</scope>
    <source>
        <strain evidence="3">M932</strain>
    </source>
</reference>
<name>A0AAD9AEM8_9PEZI</name>
<protein>
    <recommendedName>
        <fullName evidence="2">T6SS Phospholipase effector Tle1-like catalytic domain-containing protein</fullName>
    </recommendedName>
</protein>
<feature type="compositionally biased region" description="Basic and acidic residues" evidence="1">
    <location>
        <begin position="576"/>
        <end position="586"/>
    </location>
</feature>
<feature type="domain" description="T6SS Phospholipase effector Tle1-like catalytic" evidence="2">
    <location>
        <begin position="54"/>
        <end position="367"/>
    </location>
</feature>
<dbReference type="SUPFAM" id="SSF53474">
    <property type="entry name" value="alpha/beta-Hydrolases"/>
    <property type="match status" value="1"/>
</dbReference>
<dbReference type="InterPro" id="IPR029058">
    <property type="entry name" value="AB_hydrolase_fold"/>
</dbReference>
<keyword evidence="4" id="KW-1185">Reference proteome</keyword>
<dbReference type="EMBL" id="JAQOWY010000227">
    <property type="protein sequence ID" value="KAK1846701.1"/>
    <property type="molecule type" value="Genomic_DNA"/>
</dbReference>
<dbReference type="InterPro" id="IPR018712">
    <property type="entry name" value="Tle1-like_cat"/>
</dbReference>